<feature type="domain" description="Lipid/polyisoprenoid-binding YceI-like" evidence="2">
    <location>
        <begin position="27"/>
        <end position="188"/>
    </location>
</feature>
<name>A0A1Y5R873_9RHOB</name>
<dbReference type="EMBL" id="FWFV01000001">
    <property type="protein sequence ID" value="SLN11414.1"/>
    <property type="molecule type" value="Genomic_DNA"/>
</dbReference>
<accession>A0A1Y5R873</accession>
<keyword evidence="4" id="KW-1185">Reference proteome</keyword>
<organism evidence="3 4">
    <name type="scientific">Palleronia marisminoris</name>
    <dbReference type="NCBI Taxonomy" id="315423"/>
    <lineage>
        <taxon>Bacteria</taxon>
        <taxon>Pseudomonadati</taxon>
        <taxon>Pseudomonadota</taxon>
        <taxon>Alphaproteobacteria</taxon>
        <taxon>Rhodobacterales</taxon>
        <taxon>Roseobacteraceae</taxon>
        <taxon>Palleronia</taxon>
    </lineage>
</organism>
<dbReference type="RefSeq" id="WP_085852167.1">
    <property type="nucleotide sequence ID" value="NZ_FOPF01000001.1"/>
</dbReference>
<dbReference type="Gene3D" id="2.40.128.110">
    <property type="entry name" value="Lipid/polyisoprenoid-binding, YceI-like"/>
    <property type="match status" value="1"/>
</dbReference>
<evidence type="ECO:0000259" key="2">
    <source>
        <dbReference type="SMART" id="SM00867"/>
    </source>
</evidence>
<keyword evidence="1" id="KW-0732">Signal</keyword>
<evidence type="ECO:0000256" key="1">
    <source>
        <dbReference type="SAM" id="SignalP"/>
    </source>
</evidence>
<proteinExistence type="predicted"/>
<feature type="signal peptide" evidence="1">
    <location>
        <begin position="1"/>
        <end position="23"/>
    </location>
</feature>
<dbReference type="InterPro" id="IPR036761">
    <property type="entry name" value="TTHA0802/YceI-like_sf"/>
</dbReference>
<dbReference type="Pfam" id="PF04264">
    <property type="entry name" value="YceI"/>
    <property type="match status" value="1"/>
</dbReference>
<reference evidence="3 4" key="1">
    <citation type="submission" date="2017-03" db="EMBL/GenBank/DDBJ databases">
        <authorList>
            <person name="Afonso C.L."/>
            <person name="Miller P.J."/>
            <person name="Scott M.A."/>
            <person name="Spackman E."/>
            <person name="Goraichik I."/>
            <person name="Dimitrov K.M."/>
            <person name="Suarez D.L."/>
            <person name="Swayne D.E."/>
        </authorList>
    </citation>
    <scope>NUCLEOTIDE SEQUENCE [LARGE SCALE GENOMIC DNA]</scope>
    <source>
        <strain evidence="3 4">CECT 7066</strain>
    </source>
</reference>
<feature type="chain" id="PRO_5010994896" description="Lipid/polyisoprenoid-binding YceI-like domain-containing protein" evidence="1">
    <location>
        <begin position="24"/>
        <end position="196"/>
    </location>
</feature>
<evidence type="ECO:0000313" key="4">
    <source>
        <dbReference type="Proteomes" id="UP000193870"/>
    </source>
</evidence>
<gene>
    <name evidence="3" type="ORF">PAM7066_00104</name>
</gene>
<evidence type="ECO:0000313" key="3">
    <source>
        <dbReference type="EMBL" id="SLN11414.1"/>
    </source>
</evidence>
<sequence length="196" mass="20703">MFRSALPAFAAGLATLNAPFAAADPAPYTIDEAHSEILFSWSHGGFSTTRGLVFDITGELIFDEAEPANSLVRVSFPLSGMVMTPGLLEHFMTDDFFGSADETITFESTAVEVTGEDTGTITGDLTINGQTQQVTLDAELTEQGENPMGQPTVGFEAETTILRSAYGLGAFVPFVSDEVAIEISLEAHPAEGNSGN</sequence>
<dbReference type="OrthoDB" id="9811006at2"/>
<dbReference type="InterPro" id="IPR007372">
    <property type="entry name" value="Lipid/polyisoprenoid-bd_YceI"/>
</dbReference>
<dbReference type="AlphaFoldDB" id="A0A1Y5R873"/>
<dbReference type="SMART" id="SM00867">
    <property type="entry name" value="YceI"/>
    <property type="match status" value="1"/>
</dbReference>
<dbReference type="STRING" id="315423.SAMN04488020_101102"/>
<dbReference type="PANTHER" id="PTHR34406">
    <property type="entry name" value="PROTEIN YCEI"/>
    <property type="match status" value="1"/>
</dbReference>
<dbReference type="SUPFAM" id="SSF101874">
    <property type="entry name" value="YceI-like"/>
    <property type="match status" value="1"/>
</dbReference>
<dbReference type="Proteomes" id="UP000193870">
    <property type="component" value="Unassembled WGS sequence"/>
</dbReference>
<protein>
    <recommendedName>
        <fullName evidence="2">Lipid/polyisoprenoid-binding YceI-like domain-containing protein</fullName>
    </recommendedName>
</protein>
<dbReference type="PANTHER" id="PTHR34406:SF1">
    <property type="entry name" value="PROTEIN YCEI"/>
    <property type="match status" value="1"/>
</dbReference>